<dbReference type="Pfam" id="PF13483">
    <property type="entry name" value="Lactamase_B_3"/>
    <property type="match status" value="1"/>
</dbReference>
<dbReference type="Proteomes" id="UP000177810">
    <property type="component" value="Unassembled WGS sequence"/>
</dbReference>
<evidence type="ECO:0000313" key="2">
    <source>
        <dbReference type="EMBL" id="OGZ32629.1"/>
    </source>
</evidence>
<sequence length="217" mass="24515">MKISKYPQSAILIEDYKNKRILIDPGDYCYNENFTANDWGKIDILLITHIHSDHCLSEAIKTIKQNNPDLIILSNLEVKDKLKNEADINSETIKPEEERQIGDIKITGVKSIHGDLPSGKPKPDVIGFLVDDKIYHPGDTIYLKEKPKTEIVFVPICGTVVMNPREAAKFAKEVNPKLIIPIHYDSPNYPVDVSDFVNEMGGYNVRVLKNGESIEID</sequence>
<dbReference type="Gene3D" id="3.60.15.10">
    <property type="entry name" value="Ribonuclease Z/Hydroxyacylglutathione hydrolase-like"/>
    <property type="match status" value="1"/>
</dbReference>
<proteinExistence type="predicted"/>
<dbReference type="InterPro" id="IPR001279">
    <property type="entry name" value="Metallo-B-lactamas"/>
</dbReference>
<reference evidence="2 3" key="1">
    <citation type="journal article" date="2016" name="Nat. Commun.">
        <title>Thousands of microbial genomes shed light on interconnected biogeochemical processes in an aquifer system.</title>
        <authorList>
            <person name="Anantharaman K."/>
            <person name="Brown C.T."/>
            <person name="Hug L.A."/>
            <person name="Sharon I."/>
            <person name="Castelle C.J."/>
            <person name="Probst A.J."/>
            <person name="Thomas B.C."/>
            <person name="Singh A."/>
            <person name="Wilkins M.J."/>
            <person name="Karaoz U."/>
            <person name="Brodie E.L."/>
            <person name="Williams K.H."/>
            <person name="Hubbard S.S."/>
            <person name="Banfield J.F."/>
        </authorList>
    </citation>
    <scope>NUCLEOTIDE SEQUENCE [LARGE SCALE GENOMIC DNA]</scope>
</reference>
<dbReference type="SMART" id="SM00849">
    <property type="entry name" value="Lactamase_B"/>
    <property type="match status" value="1"/>
</dbReference>
<dbReference type="EMBL" id="MHMT01000016">
    <property type="protein sequence ID" value="OGZ32629.1"/>
    <property type="molecule type" value="Genomic_DNA"/>
</dbReference>
<dbReference type="STRING" id="1801990.A2V69_00915"/>
<dbReference type="AlphaFoldDB" id="A0A1G2F3N0"/>
<name>A0A1G2F3N0_9BACT</name>
<organism evidence="2 3">
    <name type="scientific">Candidatus Portnoybacteria bacterium RBG_13_40_8</name>
    <dbReference type="NCBI Taxonomy" id="1801990"/>
    <lineage>
        <taxon>Bacteria</taxon>
        <taxon>Candidatus Portnoyibacteriota</taxon>
    </lineage>
</organism>
<comment type="caution">
    <text evidence="2">The sequence shown here is derived from an EMBL/GenBank/DDBJ whole genome shotgun (WGS) entry which is preliminary data.</text>
</comment>
<dbReference type="InterPro" id="IPR050114">
    <property type="entry name" value="UPF0173_UPF0282_UlaG_hydrolase"/>
</dbReference>
<evidence type="ECO:0000313" key="3">
    <source>
        <dbReference type="Proteomes" id="UP000177810"/>
    </source>
</evidence>
<feature type="domain" description="Metallo-beta-lactamase" evidence="1">
    <location>
        <begin position="7"/>
        <end position="183"/>
    </location>
</feature>
<dbReference type="PANTHER" id="PTHR43546">
    <property type="entry name" value="UPF0173 METAL-DEPENDENT HYDROLASE MJ1163-RELATED"/>
    <property type="match status" value="1"/>
</dbReference>
<evidence type="ECO:0000259" key="1">
    <source>
        <dbReference type="SMART" id="SM00849"/>
    </source>
</evidence>
<dbReference type="InterPro" id="IPR036866">
    <property type="entry name" value="RibonucZ/Hydroxyglut_hydro"/>
</dbReference>
<dbReference type="SUPFAM" id="SSF56281">
    <property type="entry name" value="Metallo-hydrolase/oxidoreductase"/>
    <property type="match status" value="1"/>
</dbReference>
<accession>A0A1G2F3N0</accession>
<gene>
    <name evidence="2" type="ORF">A2V69_00915</name>
</gene>
<protein>
    <recommendedName>
        <fullName evidence="1">Metallo-beta-lactamase domain-containing protein</fullName>
    </recommendedName>
</protein>
<dbReference type="PANTHER" id="PTHR43546:SF3">
    <property type="entry name" value="UPF0173 METAL-DEPENDENT HYDROLASE MJ1163"/>
    <property type="match status" value="1"/>
</dbReference>